<feature type="signal peptide" evidence="1">
    <location>
        <begin position="1"/>
        <end position="28"/>
    </location>
</feature>
<evidence type="ECO:0000313" key="2">
    <source>
        <dbReference type="EMBL" id="OLF13616.1"/>
    </source>
</evidence>
<evidence type="ECO:0008006" key="4">
    <source>
        <dbReference type="Google" id="ProtNLM"/>
    </source>
</evidence>
<dbReference type="OrthoDB" id="3554985at2"/>
<sequence>MRGRLTALLAVGASALTAVVVAATPASAAAPWTITPGGPANGVAGTTNLTVQDADGNTLEMSCASSTAGVVLESGEVPGPLLATIPEEGGIEFQDCLLAGLITFEVDQVGDWTINGVSYDAATGVTTGTIDGVEANVSGPGCSATVAGSVNGTYTNDTDVLRVLPDFTLTVTFVDATDDCLGLLHEGDQASFDGAYEVTPDQTITG</sequence>
<name>A0A1Q8CGY0_9PSEU</name>
<evidence type="ECO:0000256" key="1">
    <source>
        <dbReference type="SAM" id="SignalP"/>
    </source>
</evidence>
<proteinExistence type="predicted"/>
<keyword evidence="3" id="KW-1185">Reference proteome</keyword>
<reference evidence="2 3" key="1">
    <citation type="submission" date="2016-12" db="EMBL/GenBank/DDBJ databases">
        <title>The draft genome sequence of Actinophytocola sp. 11-183.</title>
        <authorList>
            <person name="Wang W."/>
            <person name="Yuan L."/>
        </authorList>
    </citation>
    <scope>NUCLEOTIDE SEQUENCE [LARGE SCALE GENOMIC DNA]</scope>
    <source>
        <strain evidence="2 3">11-183</strain>
    </source>
</reference>
<dbReference type="EMBL" id="MSIE01000053">
    <property type="protein sequence ID" value="OLF13616.1"/>
    <property type="molecule type" value="Genomic_DNA"/>
</dbReference>
<protein>
    <recommendedName>
        <fullName evidence="4">Secreted protein</fullName>
    </recommendedName>
</protein>
<evidence type="ECO:0000313" key="3">
    <source>
        <dbReference type="Proteomes" id="UP000185596"/>
    </source>
</evidence>
<feature type="chain" id="PRO_5012638343" description="Secreted protein" evidence="1">
    <location>
        <begin position="29"/>
        <end position="206"/>
    </location>
</feature>
<gene>
    <name evidence="2" type="ORF">BU204_26620</name>
</gene>
<comment type="caution">
    <text evidence="2">The sequence shown here is derived from an EMBL/GenBank/DDBJ whole genome shotgun (WGS) entry which is preliminary data.</text>
</comment>
<dbReference type="AlphaFoldDB" id="A0A1Q8CGY0"/>
<dbReference type="STRING" id="1912961.BU204_26620"/>
<organism evidence="2 3">
    <name type="scientific">Actinophytocola xanthii</name>
    <dbReference type="NCBI Taxonomy" id="1912961"/>
    <lineage>
        <taxon>Bacteria</taxon>
        <taxon>Bacillati</taxon>
        <taxon>Actinomycetota</taxon>
        <taxon>Actinomycetes</taxon>
        <taxon>Pseudonocardiales</taxon>
        <taxon>Pseudonocardiaceae</taxon>
    </lineage>
</organism>
<dbReference type="Proteomes" id="UP000185596">
    <property type="component" value="Unassembled WGS sequence"/>
</dbReference>
<accession>A0A1Q8CGY0</accession>
<dbReference type="RefSeq" id="WP_075128492.1">
    <property type="nucleotide sequence ID" value="NZ_MSIE01000053.1"/>
</dbReference>
<keyword evidence="1" id="KW-0732">Signal</keyword>